<dbReference type="Gene3D" id="3.40.525.10">
    <property type="entry name" value="CRAL-TRIO lipid binding domain"/>
    <property type="match status" value="1"/>
</dbReference>
<reference evidence="3 4" key="1">
    <citation type="journal article" date="2019" name="Sci. Rep.">
        <title>Comparative genomics of chytrid fungi reveal insights into the obligate biotrophic and pathogenic lifestyle of Synchytrium endobioticum.</title>
        <authorList>
            <person name="van de Vossenberg B.T.L.H."/>
            <person name="Warris S."/>
            <person name="Nguyen H.D.T."/>
            <person name="van Gent-Pelzer M.P.E."/>
            <person name="Joly D.L."/>
            <person name="van de Geest H.C."/>
            <person name="Bonants P.J.M."/>
            <person name="Smith D.S."/>
            <person name="Levesque C.A."/>
            <person name="van der Lee T.A.J."/>
        </authorList>
    </citation>
    <scope>NUCLEOTIDE SEQUENCE [LARGE SCALE GENOMIC DNA]</scope>
    <source>
        <strain evidence="3 4">CBS 675.73</strain>
    </source>
</reference>
<comment type="caution">
    <text evidence="3">The sequence shown here is derived from an EMBL/GenBank/DDBJ whole genome shotgun (WGS) entry which is preliminary data.</text>
</comment>
<evidence type="ECO:0000256" key="1">
    <source>
        <dbReference type="SAM" id="MobiDB-lite"/>
    </source>
</evidence>
<dbReference type="AlphaFoldDB" id="A0A507F0P4"/>
<gene>
    <name evidence="3" type="ORF">CcCBS67573_g06733</name>
</gene>
<evidence type="ECO:0000313" key="3">
    <source>
        <dbReference type="EMBL" id="TPX69859.1"/>
    </source>
</evidence>
<dbReference type="EMBL" id="QEAP01000304">
    <property type="protein sequence ID" value="TPX69859.1"/>
    <property type="molecule type" value="Genomic_DNA"/>
</dbReference>
<dbReference type="Pfam" id="PF00650">
    <property type="entry name" value="CRAL_TRIO"/>
    <property type="match status" value="1"/>
</dbReference>
<name>A0A507F0P4_9FUNG</name>
<organism evidence="3 4">
    <name type="scientific">Chytriomyces confervae</name>
    <dbReference type="NCBI Taxonomy" id="246404"/>
    <lineage>
        <taxon>Eukaryota</taxon>
        <taxon>Fungi</taxon>
        <taxon>Fungi incertae sedis</taxon>
        <taxon>Chytridiomycota</taxon>
        <taxon>Chytridiomycota incertae sedis</taxon>
        <taxon>Chytridiomycetes</taxon>
        <taxon>Chytridiales</taxon>
        <taxon>Chytriomycetaceae</taxon>
        <taxon>Chytriomyces</taxon>
    </lineage>
</organism>
<dbReference type="PROSITE" id="PS50191">
    <property type="entry name" value="CRAL_TRIO"/>
    <property type="match status" value="1"/>
</dbReference>
<dbReference type="InterPro" id="IPR036273">
    <property type="entry name" value="CRAL/TRIO_N_dom_sf"/>
</dbReference>
<accession>A0A507F0P4</accession>
<dbReference type="SUPFAM" id="SSF52087">
    <property type="entry name" value="CRAL/TRIO domain"/>
    <property type="match status" value="1"/>
</dbReference>
<dbReference type="SMART" id="SM00516">
    <property type="entry name" value="SEC14"/>
    <property type="match status" value="1"/>
</dbReference>
<feature type="region of interest" description="Disordered" evidence="1">
    <location>
        <begin position="1"/>
        <end position="24"/>
    </location>
</feature>
<dbReference type="Proteomes" id="UP000320333">
    <property type="component" value="Unassembled WGS sequence"/>
</dbReference>
<dbReference type="InterPro" id="IPR036865">
    <property type="entry name" value="CRAL-TRIO_dom_sf"/>
</dbReference>
<dbReference type="CDD" id="cd00170">
    <property type="entry name" value="SEC14"/>
    <property type="match status" value="1"/>
</dbReference>
<dbReference type="InterPro" id="IPR052578">
    <property type="entry name" value="PI_Transfer_CRAL-TRIO"/>
</dbReference>
<dbReference type="SUPFAM" id="SSF46938">
    <property type="entry name" value="CRAL/TRIO N-terminal domain"/>
    <property type="match status" value="1"/>
</dbReference>
<feature type="region of interest" description="Disordered" evidence="1">
    <location>
        <begin position="240"/>
        <end position="261"/>
    </location>
</feature>
<dbReference type="GO" id="GO:0008526">
    <property type="term" value="F:phosphatidylinositol transfer activity"/>
    <property type="evidence" value="ECO:0007669"/>
    <property type="project" value="TreeGrafter"/>
</dbReference>
<sequence>MNTTPKLKLDFTPQLPTPASTTPEQESAITALHAAIPELVKELDTATEEERRILAGWAGQPVIVRQFLRATMWDVAAAKKRLAATMKWRNEYKPDQITAEEVEPEAVTGKQFINGFDKTGRPQLFLVPRNENTKTYDRQIRFSVYMLERCIKLMPEGVEKVAVIIDYENLSLFNATPLSVSMKYMAVLSNHYPERLGVAVMVNASWYFSGFFKLLSPFLDPVTKSKLQFTKVNRSASAVTSDTASSKSEKPATEEGTGGWTNILDISNADQLPIEFGGSYPFTYKHDVFWAEINAI</sequence>
<proteinExistence type="predicted"/>
<dbReference type="PANTHER" id="PTHR45824:SF29">
    <property type="entry name" value="GH16843P"/>
    <property type="match status" value="1"/>
</dbReference>
<evidence type="ECO:0000259" key="2">
    <source>
        <dbReference type="PROSITE" id="PS50191"/>
    </source>
</evidence>
<dbReference type="PANTHER" id="PTHR45824">
    <property type="entry name" value="GH16843P"/>
    <property type="match status" value="1"/>
</dbReference>
<dbReference type="InterPro" id="IPR001251">
    <property type="entry name" value="CRAL-TRIO_dom"/>
</dbReference>
<evidence type="ECO:0000313" key="4">
    <source>
        <dbReference type="Proteomes" id="UP000320333"/>
    </source>
</evidence>
<dbReference type="OrthoDB" id="75724at2759"/>
<feature type="domain" description="CRAL-TRIO" evidence="2">
    <location>
        <begin position="95"/>
        <end position="284"/>
    </location>
</feature>
<protein>
    <recommendedName>
        <fullName evidence="2">CRAL-TRIO domain-containing protein</fullName>
    </recommendedName>
</protein>
<keyword evidence="4" id="KW-1185">Reference proteome</keyword>